<sequence>MYARPSPLPEDVQERATALRHVPKSAIIAMTLASGAPEAMLFRLCETYDQNRGSWPHTLSFRLPPDTSIDLVGTAHVLVELLTNKEVLPPVGDNAGVVGFQERDVEVVPPSFSLAAFSNPFSLFFRRRRVSE</sequence>
<gene>
    <name evidence="1" type="ORF">Cvel_27136</name>
</gene>
<dbReference type="VEuPathDB" id="CryptoDB:Cvel_27136"/>
<dbReference type="AlphaFoldDB" id="A0A0G4HFN3"/>
<dbReference type="EMBL" id="CDMZ01002562">
    <property type="protein sequence ID" value="CEM42910.1"/>
    <property type="molecule type" value="Genomic_DNA"/>
</dbReference>
<accession>A0A0G4HFN3</accession>
<organism evidence="1">
    <name type="scientific">Chromera velia CCMP2878</name>
    <dbReference type="NCBI Taxonomy" id="1169474"/>
    <lineage>
        <taxon>Eukaryota</taxon>
        <taxon>Sar</taxon>
        <taxon>Alveolata</taxon>
        <taxon>Colpodellida</taxon>
        <taxon>Chromeraceae</taxon>
        <taxon>Chromera</taxon>
    </lineage>
</organism>
<evidence type="ECO:0000313" key="1">
    <source>
        <dbReference type="EMBL" id="CEM42910.1"/>
    </source>
</evidence>
<proteinExistence type="predicted"/>
<name>A0A0G4HFN3_9ALVE</name>
<protein>
    <submittedName>
        <fullName evidence="1">Uncharacterized protein</fullName>
    </submittedName>
</protein>
<reference evidence="1" key="1">
    <citation type="submission" date="2014-11" db="EMBL/GenBank/DDBJ databases">
        <authorList>
            <person name="Otto D Thomas"/>
            <person name="Naeem Raeece"/>
        </authorList>
    </citation>
    <scope>NUCLEOTIDE SEQUENCE</scope>
</reference>